<dbReference type="AlphaFoldDB" id="A0A8J7P7V2"/>
<evidence type="ECO:0000313" key="3">
    <source>
        <dbReference type="Proteomes" id="UP000664277"/>
    </source>
</evidence>
<comment type="caution">
    <text evidence="2">The sequence shown here is derived from an EMBL/GenBank/DDBJ whole genome shotgun (WGS) entry which is preliminary data.</text>
</comment>
<protein>
    <submittedName>
        <fullName evidence="2">Uncharacterized protein</fullName>
    </submittedName>
</protein>
<evidence type="ECO:0000313" key="2">
    <source>
        <dbReference type="EMBL" id="MBN8661139.1"/>
    </source>
</evidence>
<organism evidence="2 3">
    <name type="scientific">Candidatus Obscuribacter phosphatis</name>
    <dbReference type="NCBI Taxonomy" id="1906157"/>
    <lineage>
        <taxon>Bacteria</taxon>
        <taxon>Bacillati</taxon>
        <taxon>Candidatus Melainabacteria</taxon>
        <taxon>Candidatus Obscuribacterales</taxon>
        <taxon>Candidatus Obscuribacteraceae</taxon>
        <taxon>Candidatus Obscuribacter</taxon>
    </lineage>
</organism>
<name>A0A8J7P7V2_9BACT</name>
<evidence type="ECO:0000256" key="1">
    <source>
        <dbReference type="SAM" id="MobiDB-lite"/>
    </source>
</evidence>
<feature type="region of interest" description="Disordered" evidence="1">
    <location>
        <begin position="1"/>
        <end position="25"/>
    </location>
</feature>
<gene>
    <name evidence="2" type="ORF">J0M35_12300</name>
</gene>
<dbReference type="Proteomes" id="UP000664277">
    <property type="component" value="Unassembled WGS sequence"/>
</dbReference>
<dbReference type="EMBL" id="JAFLCK010000016">
    <property type="protein sequence ID" value="MBN8661139.1"/>
    <property type="molecule type" value="Genomic_DNA"/>
</dbReference>
<reference evidence="2" key="1">
    <citation type="submission" date="2021-02" db="EMBL/GenBank/DDBJ databases">
        <title>Genome-Resolved Metagenomics of a Microbial Community Performing Photosynthetic Biological Nutrient Removal.</title>
        <authorList>
            <person name="Mcdaniel E.A."/>
        </authorList>
    </citation>
    <scope>NUCLEOTIDE SEQUENCE</scope>
    <source>
        <strain evidence="2">UWPOB_OBS1</strain>
    </source>
</reference>
<sequence length="25" mass="2749">MDGGMSFDNNPAEHEMKRVPLGTKS</sequence>
<accession>A0A8J7P7V2</accession>
<proteinExistence type="predicted"/>